<accession>A0A0C6P6M0</accession>
<evidence type="ECO:0000256" key="3">
    <source>
        <dbReference type="ARBA" id="ARBA00022729"/>
    </source>
</evidence>
<comment type="similarity">
    <text evidence="1">Belongs to the leucine-binding protein family.</text>
</comment>
<dbReference type="PANTHER" id="PTHR47235:SF1">
    <property type="entry name" value="BLR6548 PROTEIN"/>
    <property type="match status" value="1"/>
</dbReference>
<dbReference type="InterPro" id="IPR028081">
    <property type="entry name" value="Leu-bd"/>
</dbReference>
<dbReference type="GO" id="GO:0006865">
    <property type="term" value="P:amino acid transport"/>
    <property type="evidence" value="ECO:0007669"/>
    <property type="project" value="UniProtKB-KW"/>
</dbReference>
<keyword evidence="2" id="KW-0813">Transport</keyword>
<feature type="domain" description="Leucine-binding protein" evidence="6">
    <location>
        <begin position="37"/>
        <end position="385"/>
    </location>
</feature>
<dbReference type="HOGENOM" id="CLU_027128_6_2_4"/>
<dbReference type="AlphaFoldDB" id="A0A0C6P6M0"/>
<feature type="chain" id="PRO_5002190018" evidence="5">
    <location>
        <begin position="27"/>
        <end position="404"/>
    </location>
</feature>
<dbReference type="InterPro" id="IPR000709">
    <property type="entry name" value="Leu_Ile_Val-bd"/>
</dbReference>
<name>A0A0C6P6M0_BORBO</name>
<evidence type="ECO:0000256" key="5">
    <source>
        <dbReference type="SAM" id="SignalP"/>
    </source>
</evidence>
<dbReference type="KEGG" id="bbh:BN112_2303"/>
<dbReference type="InterPro" id="IPR028082">
    <property type="entry name" value="Peripla_BP_I"/>
</dbReference>
<dbReference type="EMBL" id="HE965806">
    <property type="protein sequence ID" value="CCJ54220.1"/>
    <property type="molecule type" value="Genomic_DNA"/>
</dbReference>
<dbReference type="PANTHER" id="PTHR47235">
    <property type="entry name" value="BLR6548 PROTEIN"/>
    <property type="match status" value="1"/>
</dbReference>
<dbReference type="RefSeq" id="WP_015064393.1">
    <property type="nucleotide sequence ID" value="NC_019382.1"/>
</dbReference>
<keyword evidence="4" id="KW-0029">Amino-acid transport</keyword>
<dbReference type="Pfam" id="PF13458">
    <property type="entry name" value="Peripla_BP_6"/>
    <property type="match status" value="1"/>
</dbReference>
<evidence type="ECO:0000259" key="6">
    <source>
        <dbReference type="Pfam" id="PF13458"/>
    </source>
</evidence>
<evidence type="ECO:0000313" key="8">
    <source>
        <dbReference type="Proteomes" id="UP000007564"/>
    </source>
</evidence>
<reference evidence="7 8" key="1">
    <citation type="journal article" date="2012" name="BMC Genomics">
        <title>Comparative genomics of the classical Bordetella subspecies: the evolution and exchange of virulence-associated diversity amongst closely related pathogens.</title>
        <authorList>
            <person name="Park J."/>
            <person name="Zhang Y."/>
            <person name="Buboltz A.M."/>
            <person name="Zhang X."/>
            <person name="Schuster S.C."/>
            <person name="Ahuja U."/>
            <person name="Liu M."/>
            <person name="Miller J.F."/>
            <person name="Sebaihia M."/>
            <person name="Bentley S.D."/>
            <person name="Parkhill J."/>
            <person name="Harvill E.T."/>
        </authorList>
    </citation>
    <scope>NUCLEOTIDE SEQUENCE [LARGE SCALE GENOMIC DNA]</scope>
    <source>
        <strain evidence="7 8">253</strain>
    </source>
</reference>
<proteinExistence type="inferred from homology"/>
<dbReference type="CDD" id="cd06343">
    <property type="entry name" value="PBP1_ABC_ligand_binding-like"/>
    <property type="match status" value="1"/>
</dbReference>
<evidence type="ECO:0000256" key="1">
    <source>
        <dbReference type="ARBA" id="ARBA00010062"/>
    </source>
</evidence>
<keyword evidence="3 5" id="KW-0732">Signal</keyword>
<sequence>MLPTSLMRRLALVALPLALSAGMAPAAAEPGVTADSLKIGILGSLTGPFAIFGSGNLAGATLAFEQANAAGGIHGRKLEWLSLDDESSPPKGIAAYKRLVGPEQVFAVFGPSASAVGQAMVQTFKTSATPTFISVFSTPIVTDPPLPNVFRTGPMNDREQGVAIANYALDHLKARRVALIRQSDEYGKSGGESVLQRLKARGAEPVALEVFNVYDTDFNAQLTKIAAAKPDVLVVYGYPNPSAIITRQARQLGVEGVILGSNSAGSRKYPEIVGKAAAGTQNIMTLEILPESSSTPQAQAFREAFVARFPDLARQGRPDLGDALGYGGALVFLEGIKRAGAQPTQQGLVKALESLQGFETGITLPTTFGPGVREGNRATRIVEVGDDLSRRILPIVVSVDGVKQ</sequence>
<protein>
    <submittedName>
        <fullName evidence="7">Putative branched-chain amino acid-binding protein</fullName>
    </submittedName>
</protein>
<evidence type="ECO:0000256" key="2">
    <source>
        <dbReference type="ARBA" id="ARBA00022448"/>
    </source>
</evidence>
<dbReference type="SUPFAM" id="SSF53822">
    <property type="entry name" value="Periplasmic binding protein-like I"/>
    <property type="match status" value="1"/>
</dbReference>
<dbReference type="PRINTS" id="PR00337">
    <property type="entry name" value="LEUILEVALBP"/>
</dbReference>
<dbReference type="Gene3D" id="3.40.50.2300">
    <property type="match status" value="2"/>
</dbReference>
<evidence type="ECO:0000313" key="7">
    <source>
        <dbReference type="EMBL" id="CCJ54220.1"/>
    </source>
</evidence>
<evidence type="ECO:0000256" key="4">
    <source>
        <dbReference type="ARBA" id="ARBA00022970"/>
    </source>
</evidence>
<feature type="signal peptide" evidence="5">
    <location>
        <begin position="1"/>
        <end position="26"/>
    </location>
</feature>
<dbReference type="Proteomes" id="UP000007564">
    <property type="component" value="Chromosome"/>
</dbReference>
<dbReference type="OrthoDB" id="9783240at2"/>
<gene>
    <name evidence="7" type="ORF">BN112_2303</name>
</gene>
<organism evidence="7 8">
    <name type="scientific">Bordetella bronchiseptica 253</name>
    <dbReference type="NCBI Taxonomy" id="568707"/>
    <lineage>
        <taxon>Bacteria</taxon>
        <taxon>Pseudomonadati</taxon>
        <taxon>Pseudomonadota</taxon>
        <taxon>Betaproteobacteria</taxon>
        <taxon>Burkholderiales</taxon>
        <taxon>Alcaligenaceae</taxon>
        <taxon>Bordetella</taxon>
    </lineage>
</organism>